<evidence type="ECO:0000259" key="10">
    <source>
        <dbReference type="PROSITE" id="PS51076"/>
    </source>
</evidence>
<dbReference type="GO" id="GO:0050793">
    <property type="term" value="P:regulation of developmental process"/>
    <property type="evidence" value="ECO:0007669"/>
    <property type="project" value="UniProtKB-ARBA"/>
</dbReference>
<dbReference type="InterPro" id="IPR001132">
    <property type="entry name" value="SMAD_dom_Dwarfin-type"/>
</dbReference>
<reference evidence="11 12" key="1">
    <citation type="journal article" date="2017" name="Curr. Biol.">
        <title>Genome architecture and evolution of a unichromosomal asexual nematode.</title>
        <authorList>
            <person name="Fradin H."/>
            <person name="Zegar C."/>
            <person name="Gutwein M."/>
            <person name="Lucas J."/>
            <person name="Kovtun M."/>
            <person name="Corcoran D."/>
            <person name="Baugh L.R."/>
            <person name="Kiontke K."/>
            <person name="Gunsalus K."/>
            <person name="Fitch D.H."/>
            <person name="Piano F."/>
        </authorList>
    </citation>
    <scope>NUCLEOTIDE SEQUENCE [LARGE SCALE GENOMIC DNA]</scope>
    <source>
        <strain evidence="11">PF1309</strain>
    </source>
</reference>
<dbReference type="EMBL" id="LIAE01007211">
    <property type="protein sequence ID" value="PAV81054.1"/>
    <property type="molecule type" value="Genomic_DNA"/>
</dbReference>
<dbReference type="InterPro" id="IPR008984">
    <property type="entry name" value="SMAD_FHA_dom_sf"/>
</dbReference>
<dbReference type="GO" id="GO:0009791">
    <property type="term" value="P:post-embryonic development"/>
    <property type="evidence" value="ECO:0007669"/>
    <property type="project" value="UniProtKB-ARBA"/>
</dbReference>
<evidence type="ECO:0000313" key="11">
    <source>
        <dbReference type="EMBL" id="PAV81054.1"/>
    </source>
</evidence>
<evidence type="ECO:0000313" key="12">
    <source>
        <dbReference type="Proteomes" id="UP000218231"/>
    </source>
</evidence>
<dbReference type="GO" id="GO:0070411">
    <property type="term" value="F:I-SMAD binding"/>
    <property type="evidence" value="ECO:0007669"/>
    <property type="project" value="TreeGrafter"/>
</dbReference>
<dbReference type="GO" id="GO:0140416">
    <property type="term" value="F:transcription regulator inhibitor activity"/>
    <property type="evidence" value="ECO:0007669"/>
    <property type="project" value="TreeGrafter"/>
</dbReference>
<comment type="subcellular location">
    <subcellularLocation>
        <location evidence="7">Cytoplasm</location>
    </subcellularLocation>
    <subcellularLocation>
        <location evidence="7">Nucleus</location>
    </subcellularLocation>
</comment>
<dbReference type="GO" id="GO:0051239">
    <property type="term" value="P:regulation of multicellular organismal process"/>
    <property type="evidence" value="ECO:0007669"/>
    <property type="project" value="UniProtKB-ARBA"/>
</dbReference>
<comment type="caution">
    <text evidence="11">The sequence shown here is derived from an EMBL/GenBank/DDBJ whole genome shotgun (WGS) entry which is preliminary data.</text>
</comment>
<feature type="domain" description="MH2" evidence="10">
    <location>
        <begin position="299"/>
        <end position="467"/>
    </location>
</feature>
<dbReference type="InterPro" id="IPR003619">
    <property type="entry name" value="MAD_homology1_Dwarfin-type"/>
</dbReference>
<dbReference type="GO" id="GO:0006357">
    <property type="term" value="P:regulation of transcription by RNA polymerase II"/>
    <property type="evidence" value="ECO:0007669"/>
    <property type="project" value="TreeGrafter"/>
</dbReference>
<keyword evidence="3" id="KW-0862">Zinc</keyword>
<dbReference type="STRING" id="2018661.A0A2A2L4H4"/>
<keyword evidence="6 7" id="KW-0539">Nucleus</keyword>
<dbReference type="OrthoDB" id="5946219at2759"/>
<dbReference type="SMART" id="SM00523">
    <property type="entry name" value="DWA"/>
    <property type="match status" value="1"/>
</dbReference>
<dbReference type="Proteomes" id="UP000218231">
    <property type="component" value="Unassembled WGS sequence"/>
</dbReference>
<evidence type="ECO:0000256" key="6">
    <source>
        <dbReference type="ARBA" id="ARBA00023242"/>
    </source>
</evidence>
<dbReference type="Gene3D" id="2.60.200.10">
    <property type="match status" value="1"/>
</dbReference>
<dbReference type="PROSITE" id="PS51075">
    <property type="entry name" value="MH1"/>
    <property type="match status" value="1"/>
</dbReference>
<feature type="compositionally biased region" description="Acidic residues" evidence="8">
    <location>
        <begin position="120"/>
        <end position="131"/>
    </location>
</feature>
<dbReference type="PANTHER" id="PTHR13703">
    <property type="entry name" value="SMAD"/>
    <property type="match status" value="1"/>
</dbReference>
<evidence type="ECO:0000259" key="9">
    <source>
        <dbReference type="PROSITE" id="PS51075"/>
    </source>
</evidence>
<evidence type="ECO:0000256" key="5">
    <source>
        <dbReference type="ARBA" id="ARBA00023163"/>
    </source>
</evidence>
<dbReference type="InterPro" id="IPR013790">
    <property type="entry name" value="Dwarfin"/>
</dbReference>
<dbReference type="PROSITE" id="PS51076">
    <property type="entry name" value="MH2"/>
    <property type="match status" value="1"/>
</dbReference>
<feature type="region of interest" description="Disordered" evidence="8">
    <location>
        <begin position="203"/>
        <end position="224"/>
    </location>
</feature>
<dbReference type="SUPFAM" id="SSF49879">
    <property type="entry name" value="SMAD/FHA domain"/>
    <property type="match status" value="1"/>
</dbReference>
<keyword evidence="12" id="KW-1185">Reference proteome</keyword>
<feature type="compositionally biased region" description="Pro residues" evidence="8">
    <location>
        <begin position="260"/>
        <end position="276"/>
    </location>
</feature>
<keyword evidence="7" id="KW-0963">Cytoplasm</keyword>
<dbReference type="GO" id="GO:0030154">
    <property type="term" value="P:cell differentiation"/>
    <property type="evidence" value="ECO:0007669"/>
    <property type="project" value="TreeGrafter"/>
</dbReference>
<evidence type="ECO:0000256" key="4">
    <source>
        <dbReference type="ARBA" id="ARBA00023015"/>
    </source>
</evidence>
<comment type="similarity">
    <text evidence="1 7">Belongs to the dwarfin/SMAD family.</text>
</comment>
<protein>
    <recommendedName>
        <fullName evidence="7">Mothers against decapentaplegic homolog</fullName>
        <shortName evidence="7">MAD homolog</shortName>
        <shortName evidence="7">Mothers against DPP homolog</shortName>
    </recommendedName>
    <alternativeName>
        <fullName evidence="7">SMAD family member</fullName>
    </alternativeName>
</protein>
<sequence>MDCGMWCVFSERRRHIERLWRRRLLVTSDERRARRSHSVDIWTQRMGLLRAFFPKNRPLFATSGVRKRPLTLTGLEGVELEKFLRLMRGFDAEDVEVIRKAVESNGIDSKACAPGPPMDEREDEAPPDEDSGLIPQIDRPMSMPYLCCKLWRWKDLQAWIVDAALHRLEALPWCRFGRVTINNATVSCCNPYHYALWIRPEINGNDDESGRNSETRDRRDQIVGNGHIGHITYRSHHNAATEIDLQTRLPRVLSSEIPDRPPPSIPSESPPPPDDSPPGTSTSTPLPPPLLHHAMSHAWGRLTRWERKDQIADSVQLTGPFAAVGILSQSVHDAQIVCSDWDLKNEVSFALIRQTEPLGSDNPEDIWLYNSGTKPLFLCVNATSPHSSSSRTDSIRRLSPGYCVRVYRGEVTASAPASERALGRRRVSRDPALSRGDLIISVGRGWGPNYSRLFVTDIPCRYEISFS</sequence>
<organism evidence="11 12">
    <name type="scientific">Diploscapter pachys</name>
    <dbReference type="NCBI Taxonomy" id="2018661"/>
    <lineage>
        <taxon>Eukaryota</taxon>
        <taxon>Metazoa</taxon>
        <taxon>Ecdysozoa</taxon>
        <taxon>Nematoda</taxon>
        <taxon>Chromadorea</taxon>
        <taxon>Rhabditida</taxon>
        <taxon>Rhabditina</taxon>
        <taxon>Rhabditomorpha</taxon>
        <taxon>Rhabditoidea</taxon>
        <taxon>Rhabditidae</taxon>
        <taxon>Diploscapter</taxon>
    </lineage>
</organism>
<proteinExistence type="inferred from homology"/>
<dbReference type="InterPro" id="IPR013019">
    <property type="entry name" value="MAD_homology_MH1"/>
</dbReference>
<keyword evidence="4 7" id="KW-0805">Transcription regulation</keyword>
<feature type="domain" description="MH1" evidence="9">
    <location>
        <begin position="54"/>
        <end position="203"/>
    </location>
</feature>
<dbReference type="GO" id="GO:0009653">
    <property type="term" value="P:anatomical structure morphogenesis"/>
    <property type="evidence" value="ECO:0007669"/>
    <property type="project" value="TreeGrafter"/>
</dbReference>
<evidence type="ECO:0000256" key="7">
    <source>
        <dbReference type="RuleBase" id="RU361195"/>
    </source>
</evidence>
<dbReference type="AlphaFoldDB" id="A0A2A2L4H4"/>
<feature type="region of interest" description="Disordered" evidence="8">
    <location>
        <begin position="108"/>
        <end position="134"/>
    </location>
</feature>
<evidence type="ECO:0000256" key="2">
    <source>
        <dbReference type="ARBA" id="ARBA00022723"/>
    </source>
</evidence>
<feature type="region of interest" description="Disordered" evidence="8">
    <location>
        <begin position="254"/>
        <end position="292"/>
    </location>
</feature>
<dbReference type="Pfam" id="PF03165">
    <property type="entry name" value="MH1"/>
    <property type="match status" value="1"/>
</dbReference>
<dbReference type="InterPro" id="IPR036578">
    <property type="entry name" value="SMAD_MH1_sf"/>
</dbReference>
<dbReference type="InterPro" id="IPR017855">
    <property type="entry name" value="SMAD-like_dom_sf"/>
</dbReference>
<dbReference type="SUPFAM" id="SSF56366">
    <property type="entry name" value="SMAD MH1 domain"/>
    <property type="match status" value="1"/>
</dbReference>
<gene>
    <name evidence="11" type="ORF">WR25_01998</name>
</gene>
<evidence type="ECO:0000256" key="8">
    <source>
        <dbReference type="SAM" id="MobiDB-lite"/>
    </source>
</evidence>
<evidence type="ECO:0000256" key="1">
    <source>
        <dbReference type="ARBA" id="ARBA00005545"/>
    </source>
</evidence>
<name>A0A2A2L4H4_9BILA</name>
<dbReference type="GO" id="GO:0071144">
    <property type="term" value="C:heteromeric SMAD protein complex"/>
    <property type="evidence" value="ECO:0007669"/>
    <property type="project" value="TreeGrafter"/>
</dbReference>
<dbReference type="GO" id="GO:0060395">
    <property type="term" value="P:SMAD protein signal transduction"/>
    <property type="evidence" value="ECO:0007669"/>
    <property type="project" value="TreeGrafter"/>
</dbReference>
<dbReference type="GO" id="GO:0046872">
    <property type="term" value="F:metal ion binding"/>
    <property type="evidence" value="ECO:0007669"/>
    <property type="project" value="UniProtKB-KW"/>
</dbReference>
<evidence type="ECO:0000256" key="3">
    <source>
        <dbReference type="ARBA" id="ARBA00022833"/>
    </source>
</evidence>
<feature type="compositionally biased region" description="Basic and acidic residues" evidence="8">
    <location>
        <begin position="208"/>
        <end position="221"/>
    </location>
</feature>
<dbReference type="Pfam" id="PF03166">
    <property type="entry name" value="MH2"/>
    <property type="match status" value="1"/>
</dbReference>
<keyword evidence="2" id="KW-0479">Metal-binding</keyword>
<dbReference type="Gene3D" id="3.90.520.10">
    <property type="entry name" value="SMAD MH1 domain"/>
    <property type="match status" value="1"/>
</dbReference>
<dbReference type="PANTHER" id="PTHR13703:SF54">
    <property type="entry name" value="MOTHERS AGAINST DECAPENTAPLEGIC HOMOLOG"/>
    <property type="match status" value="1"/>
</dbReference>
<keyword evidence="5 7" id="KW-0804">Transcription</keyword>
<dbReference type="SMART" id="SM00524">
    <property type="entry name" value="DWB"/>
    <property type="match status" value="1"/>
</dbReference>
<accession>A0A2A2L4H4</accession>
<dbReference type="GO" id="GO:0005737">
    <property type="term" value="C:cytoplasm"/>
    <property type="evidence" value="ECO:0007669"/>
    <property type="project" value="UniProtKB-SubCell"/>
</dbReference>